<dbReference type="AlphaFoldDB" id="A0A380T9G7"/>
<evidence type="ECO:0000313" key="2">
    <source>
        <dbReference type="EMBL" id="SUS04826.1"/>
    </source>
</evidence>
<keyword evidence="1" id="KW-0812">Transmembrane</keyword>
<feature type="transmembrane region" description="Helical" evidence="1">
    <location>
        <begin position="19"/>
        <end position="40"/>
    </location>
</feature>
<keyword evidence="1" id="KW-1133">Transmembrane helix</keyword>
<organism evidence="2">
    <name type="scientific">metagenome</name>
    <dbReference type="NCBI Taxonomy" id="256318"/>
    <lineage>
        <taxon>unclassified sequences</taxon>
        <taxon>metagenomes</taxon>
    </lineage>
</organism>
<gene>
    <name evidence="2" type="ORF">DF3PB_150019</name>
</gene>
<dbReference type="EMBL" id="UIDG01000057">
    <property type="protein sequence ID" value="SUS04826.1"/>
    <property type="molecule type" value="Genomic_DNA"/>
</dbReference>
<accession>A0A380T9G7</accession>
<keyword evidence="1" id="KW-0472">Membrane</keyword>
<protein>
    <submittedName>
        <fullName evidence="2">Uncharacterized protein</fullName>
    </submittedName>
</protein>
<evidence type="ECO:0000256" key="1">
    <source>
        <dbReference type="SAM" id="Phobius"/>
    </source>
</evidence>
<name>A0A380T9G7_9ZZZZ</name>
<proteinExistence type="predicted"/>
<sequence>MIEAVVKNLADPEWWADQILSYALFSLIAGLIAGWFANLLRKRAERLEREPYEGWTLVTCGFADRPQAIYWEDMKRFLTSDVELWRWIKSVCSTTCTLTSRTAETAMEHGWLVIDRDARKVIIDYERMPAEDARWQIDPPWVKGGGSGSTAAADTARAPL</sequence>
<reference evidence="2" key="1">
    <citation type="submission" date="2018-07" db="EMBL/GenBank/DDBJ databases">
        <authorList>
            <person name="Quirk P.G."/>
            <person name="Krulwich T.A."/>
        </authorList>
    </citation>
    <scope>NUCLEOTIDE SEQUENCE</scope>
</reference>